<protein>
    <submittedName>
        <fullName evidence="1">Uncharacterized protein</fullName>
    </submittedName>
</protein>
<evidence type="ECO:0000313" key="2">
    <source>
        <dbReference type="Proteomes" id="UP000605784"/>
    </source>
</evidence>
<reference evidence="1" key="1">
    <citation type="journal article" date="2014" name="Int. J. Syst. Evol. Microbiol.">
        <title>Complete genome sequence of Corynebacterium casei LMG S-19264T (=DSM 44701T), isolated from a smear-ripened cheese.</title>
        <authorList>
            <consortium name="US DOE Joint Genome Institute (JGI-PGF)"/>
            <person name="Walter F."/>
            <person name="Albersmeier A."/>
            <person name="Kalinowski J."/>
            <person name="Ruckert C."/>
        </authorList>
    </citation>
    <scope>NUCLEOTIDE SEQUENCE</scope>
    <source>
        <strain evidence="1">JCM 17820</strain>
    </source>
</reference>
<proteinExistence type="predicted"/>
<name>A0A830GV23_9EURY</name>
<evidence type="ECO:0000313" key="1">
    <source>
        <dbReference type="EMBL" id="GGO03873.1"/>
    </source>
</evidence>
<dbReference type="EMBL" id="BMOU01000012">
    <property type="protein sequence ID" value="GGO03873.1"/>
    <property type="molecule type" value="Genomic_DNA"/>
</dbReference>
<accession>A0A830GV23</accession>
<comment type="caution">
    <text evidence="1">The sequence shown here is derived from an EMBL/GenBank/DDBJ whole genome shotgun (WGS) entry which is preliminary data.</text>
</comment>
<sequence>MLFNSITHDESYLSLNIEEIDETTRRKESTVVEWSTGWE</sequence>
<dbReference type="Proteomes" id="UP000605784">
    <property type="component" value="Unassembled WGS sequence"/>
</dbReference>
<organism evidence="1 2">
    <name type="scientific">Haloarcula pellucida</name>
    <dbReference type="NCBI Taxonomy" id="1427151"/>
    <lineage>
        <taxon>Archaea</taxon>
        <taxon>Methanobacteriati</taxon>
        <taxon>Methanobacteriota</taxon>
        <taxon>Stenosarchaea group</taxon>
        <taxon>Halobacteria</taxon>
        <taxon>Halobacteriales</taxon>
        <taxon>Haloarculaceae</taxon>
        <taxon>Haloarcula</taxon>
    </lineage>
</organism>
<dbReference type="AlphaFoldDB" id="A0A830GV23"/>
<keyword evidence="2" id="KW-1185">Reference proteome</keyword>
<gene>
    <name evidence="1" type="ORF">GCM10009030_39980</name>
</gene>
<reference evidence="1" key="2">
    <citation type="submission" date="2020-09" db="EMBL/GenBank/DDBJ databases">
        <authorList>
            <person name="Sun Q."/>
            <person name="Ohkuma M."/>
        </authorList>
    </citation>
    <scope>NUCLEOTIDE SEQUENCE</scope>
    <source>
        <strain evidence="1">JCM 17820</strain>
    </source>
</reference>